<comment type="caution">
    <text evidence="1">The sequence shown here is derived from an EMBL/GenBank/DDBJ whole genome shotgun (WGS) entry which is preliminary data.</text>
</comment>
<gene>
    <name evidence="1" type="ORF">BL253_22295</name>
</gene>
<keyword evidence="2" id="KW-1185">Reference proteome</keyword>
<dbReference type="STRING" id="1834516.BL253_22295"/>
<accession>A0A1V2I8W1</accession>
<sequence>MTGLATDHASGELGGVDGHSRFAFSAVVACGDLFVPDLGLVGPLVSDACRTLQALQPESKIVTADVLSRLTRSRDVFGPEAAPIQGGFAGGYHTLRVPRTASSNAV</sequence>
<name>A0A1V2I8W1_9ACTN</name>
<protein>
    <submittedName>
        <fullName evidence="1">Uncharacterized protein</fullName>
    </submittedName>
</protein>
<reference evidence="2" key="1">
    <citation type="submission" date="2016-10" db="EMBL/GenBank/DDBJ databases">
        <title>Frankia sp. NRRL B-16386 Genome sequencing.</title>
        <authorList>
            <person name="Ghodhbane-Gtari F."/>
            <person name="Swanson E."/>
            <person name="Gueddou A."/>
            <person name="Hezbri K."/>
            <person name="Ktari K."/>
            <person name="Nouioui I."/>
            <person name="Morris K."/>
            <person name="Simpson S."/>
            <person name="Abebe-Akele F."/>
            <person name="Thomas K."/>
            <person name="Gtari M."/>
            <person name="Tisa L.S."/>
        </authorList>
    </citation>
    <scope>NUCLEOTIDE SEQUENCE [LARGE SCALE GENOMIC DNA]</scope>
    <source>
        <strain evidence="2">NRRL B-16386</strain>
    </source>
</reference>
<proteinExistence type="predicted"/>
<evidence type="ECO:0000313" key="1">
    <source>
        <dbReference type="EMBL" id="ONH27294.1"/>
    </source>
</evidence>
<evidence type="ECO:0000313" key="2">
    <source>
        <dbReference type="Proteomes" id="UP000188929"/>
    </source>
</evidence>
<dbReference type="EMBL" id="MOMC01000046">
    <property type="protein sequence ID" value="ONH27294.1"/>
    <property type="molecule type" value="Genomic_DNA"/>
</dbReference>
<dbReference type="Proteomes" id="UP000188929">
    <property type="component" value="Unassembled WGS sequence"/>
</dbReference>
<dbReference type="AlphaFoldDB" id="A0A1V2I8W1"/>
<organism evidence="1 2">
    <name type="scientific">Pseudofrankia asymbiotica</name>
    <dbReference type="NCBI Taxonomy" id="1834516"/>
    <lineage>
        <taxon>Bacteria</taxon>
        <taxon>Bacillati</taxon>
        <taxon>Actinomycetota</taxon>
        <taxon>Actinomycetes</taxon>
        <taxon>Frankiales</taxon>
        <taxon>Frankiaceae</taxon>
        <taxon>Pseudofrankia</taxon>
    </lineage>
</organism>